<comment type="subcellular location">
    <subcellularLocation>
        <location evidence="1">Cytoplasm</location>
        <location evidence="1">Perinuclear region</location>
    </subcellularLocation>
</comment>
<evidence type="ECO:0000256" key="2">
    <source>
        <dbReference type="ARBA" id="ARBA00022490"/>
    </source>
</evidence>
<dbReference type="InterPro" id="IPR003890">
    <property type="entry name" value="MIF4G-like_typ-3"/>
</dbReference>
<keyword evidence="4" id="KW-0677">Repeat</keyword>
<keyword evidence="5" id="KW-0694">RNA-binding</keyword>
<dbReference type="InterPro" id="IPR007193">
    <property type="entry name" value="Upf2/Nmd2_C"/>
</dbReference>
<dbReference type="FunFam" id="1.25.40.180:FF:000014">
    <property type="entry name" value="Putative regulator of nonsense transcripts 2"/>
    <property type="match status" value="1"/>
</dbReference>
<dbReference type="FunFam" id="1.25.40.180:FF:000023">
    <property type="entry name" value="regulator of nonsense transcripts 2 isoform X1"/>
    <property type="match status" value="1"/>
</dbReference>
<dbReference type="GO" id="GO:0003723">
    <property type="term" value="F:RNA binding"/>
    <property type="evidence" value="ECO:0007669"/>
    <property type="project" value="UniProtKB-KW"/>
</dbReference>
<proteinExistence type="predicted"/>
<evidence type="ECO:0000256" key="3">
    <source>
        <dbReference type="ARBA" id="ARBA00022553"/>
    </source>
</evidence>
<dbReference type="PANTHER" id="PTHR12839:SF7">
    <property type="entry name" value="REGULATOR OF NONSENSE TRANSCRIPTS 2"/>
    <property type="match status" value="1"/>
</dbReference>
<feature type="region of interest" description="Disordered" evidence="11">
    <location>
        <begin position="1"/>
        <end position="84"/>
    </location>
</feature>
<dbReference type="PANTHER" id="PTHR12839">
    <property type="entry name" value="NONSENSE-MEDIATED MRNA DECAY PROTEIN 2 UP-FRAMESHIFT SUPPRESSOR 2"/>
    <property type="match status" value="1"/>
</dbReference>
<evidence type="ECO:0000256" key="7">
    <source>
        <dbReference type="ARBA" id="ARBA00023161"/>
    </source>
</evidence>
<evidence type="ECO:0000256" key="9">
    <source>
        <dbReference type="ARBA" id="ARBA00068726"/>
    </source>
</evidence>
<dbReference type="FunFam" id="4.10.80.160:FF:000002">
    <property type="entry name" value="Putative regulator of nonsense transcripts 2"/>
    <property type="match status" value="1"/>
</dbReference>
<evidence type="ECO:0000256" key="5">
    <source>
        <dbReference type="ARBA" id="ARBA00022884"/>
    </source>
</evidence>
<name>A0A224Z5A9_9ACAR</name>
<dbReference type="Gene3D" id="1.25.40.180">
    <property type="match status" value="3"/>
</dbReference>
<evidence type="ECO:0000259" key="12">
    <source>
        <dbReference type="SMART" id="SM00543"/>
    </source>
</evidence>
<feature type="domain" description="MIF4G" evidence="12">
    <location>
        <begin position="553"/>
        <end position="742"/>
    </location>
</feature>
<feature type="region of interest" description="Disordered" evidence="11">
    <location>
        <begin position="1030"/>
        <end position="1111"/>
    </location>
</feature>
<evidence type="ECO:0000256" key="1">
    <source>
        <dbReference type="ARBA" id="ARBA00004556"/>
    </source>
</evidence>
<dbReference type="Gene3D" id="4.10.80.160">
    <property type="match status" value="1"/>
</dbReference>
<feature type="domain" description="MIF4G" evidence="12">
    <location>
        <begin position="757"/>
        <end position="975"/>
    </location>
</feature>
<keyword evidence="6" id="KW-0175">Coiled coil</keyword>
<evidence type="ECO:0000256" key="8">
    <source>
        <dbReference type="ARBA" id="ARBA00059351"/>
    </source>
</evidence>
<dbReference type="SMART" id="SM00543">
    <property type="entry name" value="MIF4G"/>
    <property type="match status" value="3"/>
</dbReference>
<feature type="compositionally biased region" description="Polar residues" evidence="11">
    <location>
        <begin position="1088"/>
        <end position="1098"/>
    </location>
</feature>
<dbReference type="AlphaFoldDB" id="A0A224Z5A9"/>
<evidence type="ECO:0000256" key="4">
    <source>
        <dbReference type="ARBA" id="ARBA00022737"/>
    </source>
</evidence>
<dbReference type="Pfam" id="PF04050">
    <property type="entry name" value="Upf2"/>
    <property type="match status" value="1"/>
</dbReference>
<dbReference type="Gene3D" id="6.10.250.770">
    <property type="match status" value="1"/>
</dbReference>
<protein>
    <recommendedName>
        <fullName evidence="9">Regulator of nonsense transcripts 2</fullName>
    </recommendedName>
    <alternativeName>
        <fullName evidence="10">Up-frameshift suppressor 2 homolog</fullName>
    </alternativeName>
</protein>
<feature type="region of interest" description="Disordered" evidence="11">
    <location>
        <begin position="1245"/>
        <end position="1269"/>
    </location>
</feature>
<sequence length="1269" mass="143968">MDSEKKTEVKGKSWRREREERGRRVQARTLQTEKNDQKCAVPCSNNVPPGAGGDSKRENDIIPANDNSADMVSKRADSLPPEEPSEEVALSTVEDNAAAVEESEKAILDAYVTEIQERLNFKSELRSKNLAASGNRPEEAFFSRLDSNLRKNTAFVKKLKTISEAQRDSLLKDMAGLNLTKYISEVAAAIVEAKLKMSDIQTAVIVCSSLHQRYAEFSTQLLENWLKALPLKKDDKATNLSKIRVDLRFFAELIACGVFTQKEGLPVLRNLLTFLTSSDREEHNNLNILISFCKHCGEDFAGLVPRRIRILAQKYIRDVPISDLLTPDKQKSLQSILREYYRSLCRHLLRDHQNLRGIEAHNRRVLQTKGELSGEQKEKCEAAHLAFQKLLTGTQQFADVVDEDVPDLPLEEISTMETDAATLDIHNRFKGGELDGSSSLWEDEESRSFYENLPDLKAFIPGILFKDSAQATTTSTVATVEEPADLSLEEDLQKLEMECALEIEEEKENARLDNGCKIEEKDLTETLLQEIEAPDEEPTPGTGPGTANKLLLDGFLNSLLHCVSREMVDQAAEQFCMSLNTKPNRNKLIKALFLVPRTRLDLLPFYARFVATLAPCMPDVATDLVSMLKQDFKFHLKKKDQINIESKVKTMRFIGELVKFNIFPKSDALYCLKNLLLDFSHHYIEMACNLLETCGRFLFRSPESHQRTKVYLEQMMRKKAVQALDSRYITMIENAFYYCNPPEAPMSVRAVRPPLHEYIRKLLYKDLTKSNTEKILRQMRKLDWEDPEVCAYATKCLVAIWNVKYYNIRCMANLLAGLVAYHETVGPQVVDGVLEDIRLGMEVNHPKYNQRRVSVVHYLGELYNYRMVESSVIFKVLYSFITFGVNLNVTPSSGSPSALDPPDSLFRIRLVCILLETCGQYFNTGSSKKKLDCFLVFFQQYYWQKKSSDMYGEENLFPITVDYLVKDTLLPLRPKMKLCESAEEATAAVEDLMSELKPKLSEYLSPPAAGGEDGDGNKAKELENLSPIQEVEEEPDEENHSGECSDQDGDVEGDGDTDVYSGSQSQPLEDEVGSSTEDEAGNLEEDPGSSQQDVTLVSQRPRRAPCPEDDDFMAAFDKMLSESILHRSQDSVKPQGDIVIPMSLKGTGQQKKTYSNLLEKKGEEDKNTMNFILMTRKGNKPQFKSLEVPVSSELAQNLKDREEAERAEKEQVKMLTLNINERQEEEDYQEMLAAQQRPVVLNLNRDRRHKYQHPKGAPDADLIFGNKKR</sequence>
<feature type="compositionally biased region" description="Basic and acidic residues" evidence="11">
    <location>
        <begin position="1"/>
        <end position="23"/>
    </location>
</feature>
<keyword evidence="7" id="KW-0866">Nonsense-mediated mRNA decay</keyword>
<evidence type="ECO:0000313" key="13">
    <source>
        <dbReference type="EMBL" id="MAA21350.1"/>
    </source>
</evidence>
<dbReference type="GO" id="GO:0048471">
    <property type="term" value="C:perinuclear region of cytoplasm"/>
    <property type="evidence" value="ECO:0007669"/>
    <property type="project" value="UniProtKB-SubCell"/>
</dbReference>
<feature type="compositionally biased region" description="Acidic residues" evidence="11">
    <location>
        <begin position="1045"/>
        <end position="1057"/>
    </location>
</feature>
<dbReference type="GO" id="GO:0000184">
    <property type="term" value="P:nuclear-transcribed mRNA catabolic process, nonsense-mediated decay"/>
    <property type="evidence" value="ECO:0007669"/>
    <property type="project" value="UniProtKB-KW"/>
</dbReference>
<organism evidence="13">
    <name type="scientific">Rhipicephalus zambeziensis</name>
    <dbReference type="NCBI Taxonomy" id="60191"/>
    <lineage>
        <taxon>Eukaryota</taxon>
        <taxon>Metazoa</taxon>
        <taxon>Ecdysozoa</taxon>
        <taxon>Arthropoda</taxon>
        <taxon>Chelicerata</taxon>
        <taxon>Arachnida</taxon>
        <taxon>Acari</taxon>
        <taxon>Parasitiformes</taxon>
        <taxon>Ixodida</taxon>
        <taxon>Ixodoidea</taxon>
        <taxon>Ixodidae</taxon>
        <taxon>Rhipicephalinae</taxon>
        <taxon>Rhipicephalus</taxon>
        <taxon>Rhipicephalus</taxon>
    </lineage>
</organism>
<accession>A0A224Z5A9</accession>
<comment type="function">
    <text evidence="8">Involved in nonsense-mediated decay (NMD) of mRNAs containing premature stop codons by associating with the nuclear exon junction complex (EJC). Recruited by UPF3B associated with the EJC core at the cytoplasmic side of the nuclear envelope and the subsequent formation of an UPF1-UPF2-UPF3 surveillance complex (including UPF1 bound to release factors at the stalled ribosome) is believed to activate NMD. In cooperation with UPF3B stimulates both ATPase and RNA helicase activities of UPF1. Binds spliced mRNA.</text>
</comment>
<reference evidence="13" key="1">
    <citation type="journal article" date="2017" name="Parasit. Vectors">
        <title>Sialotranscriptomics of Rhipicephalus zambeziensis reveals intricate expression profiles of secretory proteins and suggests tight temporal transcriptional regulation during blood-feeding.</title>
        <authorList>
            <person name="de Castro M.H."/>
            <person name="de Klerk D."/>
            <person name="Pienaar R."/>
            <person name="Rees D.J.G."/>
            <person name="Mans B.J."/>
        </authorList>
    </citation>
    <scope>NUCLEOTIDE SEQUENCE</scope>
    <source>
        <tissue evidence="13">Salivary glands</tissue>
    </source>
</reference>
<dbReference type="FunFam" id="1.25.40.180:FF:000015">
    <property type="entry name" value="regulator of nonsense transcripts 2 isoform X1"/>
    <property type="match status" value="1"/>
</dbReference>
<dbReference type="EMBL" id="GFPF01010204">
    <property type="protein sequence ID" value="MAA21350.1"/>
    <property type="molecule type" value="Transcribed_RNA"/>
</dbReference>
<feature type="region of interest" description="Disordered" evidence="11">
    <location>
        <begin position="1126"/>
        <end position="1152"/>
    </location>
</feature>
<evidence type="ECO:0000256" key="11">
    <source>
        <dbReference type="SAM" id="MobiDB-lite"/>
    </source>
</evidence>
<keyword evidence="2" id="KW-0963">Cytoplasm</keyword>
<dbReference type="InterPro" id="IPR039762">
    <property type="entry name" value="Nmd2/UPF2"/>
</dbReference>
<feature type="compositionally biased region" description="Acidic residues" evidence="11">
    <location>
        <begin position="1068"/>
        <end position="1087"/>
    </location>
</feature>
<evidence type="ECO:0000256" key="10">
    <source>
        <dbReference type="ARBA" id="ARBA00080859"/>
    </source>
</evidence>
<keyword evidence="3" id="KW-0597">Phosphoprotein</keyword>
<dbReference type="GO" id="GO:0005829">
    <property type="term" value="C:cytosol"/>
    <property type="evidence" value="ECO:0007669"/>
    <property type="project" value="UniProtKB-ARBA"/>
</dbReference>
<dbReference type="Pfam" id="PF02854">
    <property type="entry name" value="MIF4G"/>
    <property type="match status" value="3"/>
</dbReference>
<feature type="domain" description="MIF4G" evidence="12">
    <location>
        <begin position="149"/>
        <end position="345"/>
    </location>
</feature>
<dbReference type="SUPFAM" id="SSF48371">
    <property type="entry name" value="ARM repeat"/>
    <property type="match status" value="3"/>
</dbReference>
<dbReference type="GO" id="GO:0035145">
    <property type="term" value="C:exon-exon junction complex"/>
    <property type="evidence" value="ECO:0007669"/>
    <property type="project" value="TreeGrafter"/>
</dbReference>
<dbReference type="InterPro" id="IPR016024">
    <property type="entry name" value="ARM-type_fold"/>
</dbReference>
<evidence type="ECO:0000256" key="6">
    <source>
        <dbReference type="ARBA" id="ARBA00023054"/>
    </source>
</evidence>